<feature type="domain" description="NADP-dependent oxidoreductase" evidence="1">
    <location>
        <begin position="69"/>
        <end position="266"/>
    </location>
</feature>
<dbReference type="Pfam" id="PF00248">
    <property type="entry name" value="Aldo_ket_red"/>
    <property type="match status" value="1"/>
</dbReference>
<dbReference type="InterPro" id="IPR023210">
    <property type="entry name" value="NADP_OxRdtase_dom"/>
</dbReference>
<dbReference type="GO" id="GO:0016491">
    <property type="term" value="F:oxidoreductase activity"/>
    <property type="evidence" value="ECO:0007669"/>
    <property type="project" value="InterPro"/>
</dbReference>
<dbReference type="Gene3D" id="3.20.20.100">
    <property type="entry name" value="NADP-dependent oxidoreductase domain"/>
    <property type="match status" value="1"/>
</dbReference>
<dbReference type="InterPro" id="IPR020471">
    <property type="entry name" value="AKR"/>
</dbReference>
<dbReference type="InterPro" id="IPR036812">
    <property type="entry name" value="NAD(P)_OxRdtase_dom_sf"/>
</dbReference>
<dbReference type="PROSITE" id="PS00062">
    <property type="entry name" value="ALDOKETO_REDUCTASE_2"/>
    <property type="match status" value="1"/>
</dbReference>
<evidence type="ECO:0000259" key="1">
    <source>
        <dbReference type="Pfam" id="PF00248"/>
    </source>
</evidence>
<dbReference type="SUPFAM" id="SSF51430">
    <property type="entry name" value="NAD(P)-linked oxidoreductase"/>
    <property type="match status" value="1"/>
</dbReference>
<organism evidence="2 3">
    <name type="scientific">Acrobeloides nanus</name>
    <dbReference type="NCBI Taxonomy" id="290746"/>
    <lineage>
        <taxon>Eukaryota</taxon>
        <taxon>Metazoa</taxon>
        <taxon>Ecdysozoa</taxon>
        <taxon>Nematoda</taxon>
        <taxon>Chromadorea</taxon>
        <taxon>Rhabditida</taxon>
        <taxon>Tylenchina</taxon>
        <taxon>Cephalobomorpha</taxon>
        <taxon>Cephaloboidea</taxon>
        <taxon>Cephalobidae</taxon>
        <taxon>Acrobeloides</taxon>
    </lineage>
</organism>
<protein>
    <submittedName>
        <fullName evidence="3">NADP-dependent oxidoreductase domain-containing protein</fullName>
    </submittedName>
</protein>
<dbReference type="AlphaFoldDB" id="A0A914C7G0"/>
<name>A0A914C7G0_9BILA</name>
<reference evidence="3" key="1">
    <citation type="submission" date="2022-11" db="UniProtKB">
        <authorList>
            <consortium name="WormBaseParasite"/>
        </authorList>
    </citation>
    <scope>IDENTIFICATION</scope>
</reference>
<dbReference type="PANTHER" id="PTHR11732">
    <property type="entry name" value="ALDO/KETO REDUCTASE"/>
    <property type="match status" value="1"/>
</dbReference>
<evidence type="ECO:0000313" key="3">
    <source>
        <dbReference type="WBParaSite" id="ACRNAN_Path_470.g1776.t1"/>
    </source>
</evidence>
<evidence type="ECO:0000313" key="2">
    <source>
        <dbReference type="Proteomes" id="UP000887540"/>
    </source>
</evidence>
<dbReference type="WBParaSite" id="ACRNAN_Path_470.g1776.t1">
    <property type="protein sequence ID" value="ACRNAN_Path_470.g1776.t1"/>
    <property type="gene ID" value="ACRNAN_Path_470.g1776"/>
</dbReference>
<dbReference type="Proteomes" id="UP000887540">
    <property type="component" value="Unplaced"/>
</dbReference>
<accession>A0A914C7G0</accession>
<keyword evidence="2" id="KW-1185">Reference proteome</keyword>
<dbReference type="InterPro" id="IPR018170">
    <property type="entry name" value="Aldo/ket_reductase_CS"/>
</dbReference>
<proteinExistence type="predicted"/>
<dbReference type="PRINTS" id="PR00069">
    <property type="entry name" value="ALDKETRDTASE"/>
</dbReference>
<sequence length="342" mass="39117">MIIEASKEMIYIEEVMAPKYLRMALLHERQSHYPFGHGELNEMSPARLSQKVHTGSIQMSNGVEFPLFGLGTWLADSSEELELALKVALDAGYRYFDTAVQYNNEQIIGKVLEKYFQNGCLKRSDVFISSKLPFYGHRQEDAERHILESLKRLRVDYIDLYLLHGPYPCKADAKGDLVQDDDGQPIPDLVPHIETWRVLEKFYRMGKIKALGVSNFNRQQLLDLYHKADIKPHNLQVECHVLWPQDDLLEFCQNIGITMTAYCPTGLCETLESAGSSQENLSIKHSLVLELAKKYNKTPAQKTRCICLVKSKRGNDCLTWILSTIIHGILFDMNTMNNGYTP</sequence>